<keyword evidence="2" id="KW-0521">NADP</keyword>
<dbReference type="Gene3D" id="3.40.50.720">
    <property type="entry name" value="NAD(P)-binding Rossmann-like Domain"/>
    <property type="match status" value="1"/>
</dbReference>
<sequence length="340" mass="37466">MSSAKPILVVLGATGNQGGSVIAHFLSLSSSPYALRAVTRDTSSTKAKLLASQGVEVVAANFDDPQSLDAAFSGASIIFSVTDFLQSMLNPSLREKAAAAGISTGFYIRDYEAQQNRNIIDAAAKLSTLERFIYSSLPYANKLSDGKYEHVYYYDSKAAAEEYGRATYPELWEKTSVFYAGFYLENYVWEAKALFAPKLNKERDILISWTMEPLTTSLFPWYSVVQDTGPLVAALITAAPGKKLIAVNEWLSMEDVSKLLAQSLQKGIDFTGSTPDFSQDIPDFQQGRQEMIAFSIEFGYDGGKVDKSVVKPGDLGVPVQLKSVKEWIEKQDWEEILSTE</sequence>
<dbReference type="EMBL" id="DF933820">
    <property type="protein sequence ID" value="GAM37567.1"/>
    <property type="molecule type" value="Genomic_DNA"/>
</dbReference>
<evidence type="ECO:0000313" key="4">
    <source>
        <dbReference type="EMBL" id="GAM37567.1"/>
    </source>
</evidence>
<dbReference type="Proteomes" id="UP000053095">
    <property type="component" value="Unassembled WGS sequence"/>
</dbReference>
<dbReference type="Gene3D" id="3.90.25.10">
    <property type="entry name" value="UDP-galactose 4-epimerase, domain 1"/>
    <property type="match status" value="1"/>
</dbReference>
<proteinExistence type="inferred from homology"/>
<dbReference type="PANTHER" id="PTHR42748:SF26">
    <property type="entry name" value="NMRA-LIKE DOMAIN-CONTAINING PROTEIN"/>
    <property type="match status" value="1"/>
</dbReference>
<comment type="similarity">
    <text evidence="1">Belongs to the NmrA-type oxidoreductase family.</text>
</comment>
<name>A0A6V8H907_TALPI</name>
<dbReference type="SUPFAM" id="SSF51735">
    <property type="entry name" value="NAD(P)-binding Rossmann-fold domains"/>
    <property type="match status" value="1"/>
</dbReference>
<dbReference type="Pfam" id="PF05368">
    <property type="entry name" value="NmrA"/>
    <property type="match status" value="1"/>
</dbReference>
<gene>
    <name evidence="4" type="ORF">TCE0_024f07590</name>
</gene>
<accession>A0A6V8H907</accession>
<comment type="caution">
    <text evidence="4">The sequence shown here is derived from an EMBL/GenBank/DDBJ whole genome shotgun (WGS) entry which is preliminary data.</text>
</comment>
<evidence type="ECO:0000256" key="2">
    <source>
        <dbReference type="ARBA" id="ARBA00022857"/>
    </source>
</evidence>
<evidence type="ECO:0000313" key="5">
    <source>
        <dbReference type="Proteomes" id="UP000053095"/>
    </source>
</evidence>
<dbReference type="InterPro" id="IPR008030">
    <property type="entry name" value="NmrA-like"/>
</dbReference>
<dbReference type="GO" id="GO:0005634">
    <property type="term" value="C:nucleus"/>
    <property type="evidence" value="ECO:0007669"/>
    <property type="project" value="TreeGrafter"/>
</dbReference>
<dbReference type="PANTHER" id="PTHR42748">
    <property type="entry name" value="NITROGEN METABOLITE REPRESSION PROTEIN NMRA FAMILY MEMBER"/>
    <property type="match status" value="1"/>
</dbReference>
<evidence type="ECO:0000259" key="3">
    <source>
        <dbReference type="Pfam" id="PF05368"/>
    </source>
</evidence>
<reference evidence="5" key="1">
    <citation type="journal article" date="2015" name="Genome Announc.">
        <title>Draft genome sequence of Talaromyces cellulolyticus strain Y-94, a source of lignocellulosic biomass-degrading enzymes.</title>
        <authorList>
            <person name="Fujii T."/>
            <person name="Koike H."/>
            <person name="Sawayama S."/>
            <person name="Yano S."/>
            <person name="Inoue H."/>
        </authorList>
    </citation>
    <scope>NUCLEOTIDE SEQUENCE [LARGE SCALE GENOMIC DNA]</scope>
    <source>
        <strain evidence="5">Y-94</strain>
    </source>
</reference>
<dbReference type="AlphaFoldDB" id="A0A6V8H907"/>
<feature type="domain" description="NmrA-like" evidence="3">
    <location>
        <begin position="8"/>
        <end position="301"/>
    </location>
</feature>
<dbReference type="InterPro" id="IPR036291">
    <property type="entry name" value="NAD(P)-bd_dom_sf"/>
</dbReference>
<keyword evidence="5" id="KW-1185">Reference proteome</keyword>
<protein>
    <submittedName>
        <fullName evidence="4">NmrA-like family protein</fullName>
    </submittedName>
</protein>
<organism evidence="4 5">
    <name type="scientific">Talaromyces pinophilus</name>
    <name type="common">Penicillium pinophilum</name>
    <dbReference type="NCBI Taxonomy" id="128442"/>
    <lineage>
        <taxon>Eukaryota</taxon>
        <taxon>Fungi</taxon>
        <taxon>Dikarya</taxon>
        <taxon>Ascomycota</taxon>
        <taxon>Pezizomycotina</taxon>
        <taxon>Eurotiomycetes</taxon>
        <taxon>Eurotiomycetidae</taxon>
        <taxon>Eurotiales</taxon>
        <taxon>Trichocomaceae</taxon>
        <taxon>Talaromyces</taxon>
        <taxon>Talaromyces sect. Talaromyces</taxon>
    </lineage>
</organism>
<dbReference type="InterPro" id="IPR051164">
    <property type="entry name" value="NmrA-like_oxidored"/>
</dbReference>
<evidence type="ECO:0000256" key="1">
    <source>
        <dbReference type="ARBA" id="ARBA00006328"/>
    </source>
</evidence>